<keyword evidence="2" id="KW-1185">Reference proteome</keyword>
<sequence>MPDQTKRVPARGNTTWASARITLPESLLVTAGLISFNLQWLNGFDIDTAIIKSGAAVAVLTFAITTPHRLMDFLRLRIVRDIAELPNAEKFL</sequence>
<comment type="caution">
    <text evidence="1">The sequence shown here is derived from an EMBL/GenBank/DDBJ whole genome shotgun (WGS) entry which is preliminary data.</text>
</comment>
<name>A0ABQ3MLS2_9PSEU</name>
<evidence type="ECO:0000313" key="1">
    <source>
        <dbReference type="EMBL" id="GHH49439.1"/>
    </source>
</evidence>
<reference evidence="2" key="1">
    <citation type="journal article" date="2019" name="Int. J. Syst. Evol. Microbiol.">
        <title>The Global Catalogue of Microorganisms (GCM) 10K type strain sequencing project: providing services to taxonomists for standard genome sequencing and annotation.</title>
        <authorList>
            <consortium name="The Broad Institute Genomics Platform"/>
            <consortium name="The Broad Institute Genome Sequencing Center for Infectious Disease"/>
            <person name="Wu L."/>
            <person name="Ma J."/>
        </authorList>
    </citation>
    <scope>NUCLEOTIDE SEQUENCE [LARGE SCALE GENOMIC DNA]</scope>
    <source>
        <strain evidence="2">CGMCC 4.7367</strain>
    </source>
</reference>
<dbReference type="EMBL" id="BNAR01000009">
    <property type="protein sequence ID" value="GHH49439.1"/>
    <property type="molecule type" value="Genomic_DNA"/>
</dbReference>
<organism evidence="1 2">
    <name type="scientific">Lentzea cavernae</name>
    <dbReference type="NCBI Taxonomy" id="2020703"/>
    <lineage>
        <taxon>Bacteria</taxon>
        <taxon>Bacillati</taxon>
        <taxon>Actinomycetota</taxon>
        <taxon>Actinomycetes</taxon>
        <taxon>Pseudonocardiales</taxon>
        <taxon>Pseudonocardiaceae</taxon>
        <taxon>Lentzea</taxon>
    </lineage>
</organism>
<protein>
    <submittedName>
        <fullName evidence="1">Uncharacterized protein</fullName>
    </submittedName>
</protein>
<gene>
    <name evidence="1" type="ORF">GCM10017774_56860</name>
</gene>
<accession>A0ABQ3MLS2</accession>
<dbReference type="Proteomes" id="UP000605568">
    <property type="component" value="Unassembled WGS sequence"/>
</dbReference>
<proteinExistence type="predicted"/>
<dbReference type="RefSeq" id="WP_191302378.1">
    <property type="nucleotide sequence ID" value="NZ_BNAR01000009.1"/>
</dbReference>
<evidence type="ECO:0000313" key="2">
    <source>
        <dbReference type="Proteomes" id="UP000605568"/>
    </source>
</evidence>